<evidence type="ECO:0000259" key="9">
    <source>
        <dbReference type="PROSITE" id="PS51007"/>
    </source>
</evidence>
<evidence type="ECO:0000313" key="10">
    <source>
        <dbReference type="EMBL" id="HCE16657.1"/>
    </source>
</evidence>
<dbReference type="AlphaFoldDB" id="A0A3D1JEI6"/>
<reference evidence="10 11" key="1">
    <citation type="journal article" date="2018" name="Nat. Biotechnol.">
        <title>A standardized bacterial taxonomy based on genome phylogeny substantially revises the tree of life.</title>
        <authorList>
            <person name="Parks D.H."/>
            <person name="Chuvochina M."/>
            <person name="Waite D.W."/>
            <person name="Rinke C."/>
            <person name="Skarshewski A."/>
            <person name="Chaumeil P.A."/>
            <person name="Hugenholtz P."/>
        </authorList>
    </citation>
    <scope>NUCLEOTIDE SEQUENCE [LARGE SCALE GENOMIC DNA]</scope>
    <source>
        <strain evidence="10">UBA8781</strain>
    </source>
</reference>
<dbReference type="InterPro" id="IPR051459">
    <property type="entry name" value="Cytochrome_c-type_DH"/>
</dbReference>
<keyword evidence="4" id="KW-0249">Electron transport</keyword>
<dbReference type="PANTHER" id="PTHR35008:SF8">
    <property type="entry name" value="ALCOHOL DEHYDROGENASE CYTOCHROME C SUBUNIT"/>
    <property type="match status" value="1"/>
</dbReference>
<dbReference type="InterPro" id="IPR009056">
    <property type="entry name" value="Cyt_c-like_dom"/>
</dbReference>
<dbReference type="PRINTS" id="PR00605">
    <property type="entry name" value="CYTCHROMECIC"/>
</dbReference>
<dbReference type="PANTHER" id="PTHR35008">
    <property type="entry name" value="BLL4482 PROTEIN-RELATED"/>
    <property type="match status" value="1"/>
</dbReference>
<dbReference type="Gene3D" id="1.10.760.10">
    <property type="entry name" value="Cytochrome c-like domain"/>
    <property type="match status" value="2"/>
</dbReference>
<keyword evidence="2 6" id="KW-0349">Heme</keyword>
<keyword evidence="8" id="KW-0812">Transmembrane</keyword>
<dbReference type="GO" id="GO:0020037">
    <property type="term" value="F:heme binding"/>
    <property type="evidence" value="ECO:0007669"/>
    <property type="project" value="InterPro"/>
</dbReference>
<comment type="caution">
    <text evidence="10">The sequence shown here is derived from an EMBL/GenBank/DDBJ whole genome shotgun (WGS) entry which is preliminary data.</text>
</comment>
<dbReference type="STRING" id="229919.GCA_001050195_02457"/>
<keyword evidence="1" id="KW-0813">Transport</keyword>
<keyword evidence="8" id="KW-0472">Membrane</keyword>
<evidence type="ECO:0000256" key="6">
    <source>
        <dbReference type="PROSITE-ProRule" id="PRU00433"/>
    </source>
</evidence>
<evidence type="ECO:0000256" key="8">
    <source>
        <dbReference type="SAM" id="Phobius"/>
    </source>
</evidence>
<feature type="transmembrane region" description="Helical" evidence="8">
    <location>
        <begin position="551"/>
        <end position="570"/>
    </location>
</feature>
<evidence type="ECO:0000256" key="4">
    <source>
        <dbReference type="ARBA" id="ARBA00022982"/>
    </source>
</evidence>
<dbReference type="PROSITE" id="PS51007">
    <property type="entry name" value="CYTC"/>
    <property type="match status" value="2"/>
</dbReference>
<evidence type="ECO:0000313" key="11">
    <source>
        <dbReference type="Proteomes" id="UP000264141"/>
    </source>
</evidence>
<feature type="compositionally biased region" description="Polar residues" evidence="7">
    <location>
        <begin position="248"/>
        <end position="260"/>
    </location>
</feature>
<protein>
    <recommendedName>
        <fullName evidence="9">Cytochrome c domain-containing protein</fullName>
    </recommendedName>
</protein>
<evidence type="ECO:0000256" key="2">
    <source>
        <dbReference type="ARBA" id="ARBA00022617"/>
    </source>
</evidence>
<dbReference type="SUPFAM" id="SSF46626">
    <property type="entry name" value="Cytochrome c"/>
    <property type="match status" value="2"/>
</dbReference>
<feature type="region of interest" description="Disordered" evidence="7">
    <location>
        <begin position="243"/>
        <end position="273"/>
    </location>
</feature>
<gene>
    <name evidence="10" type="ORF">DEQ80_02240</name>
</gene>
<organism evidence="10 11">
    <name type="scientific">Anaerolinea thermolimosa</name>
    <dbReference type="NCBI Taxonomy" id="229919"/>
    <lineage>
        <taxon>Bacteria</taxon>
        <taxon>Bacillati</taxon>
        <taxon>Chloroflexota</taxon>
        <taxon>Anaerolineae</taxon>
        <taxon>Anaerolineales</taxon>
        <taxon>Anaerolineaceae</taxon>
        <taxon>Anaerolinea</taxon>
    </lineage>
</organism>
<keyword evidence="5 6" id="KW-0408">Iron</keyword>
<proteinExistence type="predicted"/>
<dbReference type="EMBL" id="DPBP01000009">
    <property type="protein sequence ID" value="HCE16657.1"/>
    <property type="molecule type" value="Genomic_DNA"/>
</dbReference>
<dbReference type="Pfam" id="PF13442">
    <property type="entry name" value="Cytochrome_CBB3"/>
    <property type="match status" value="2"/>
</dbReference>
<feature type="domain" description="Cytochrome c" evidence="9">
    <location>
        <begin position="68"/>
        <end position="156"/>
    </location>
</feature>
<dbReference type="GO" id="GO:0009055">
    <property type="term" value="F:electron transfer activity"/>
    <property type="evidence" value="ECO:0007669"/>
    <property type="project" value="InterPro"/>
</dbReference>
<name>A0A3D1JEI6_9CHLR</name>
<dbReference type="InterPro" id="IPR008168">
    <property type="entry name" value="Cyt_C_IC"/>
</dbReference>
<evidence type="ECO:0000256" key="7">
    <source>
        <dbReference type="SAM" id="MobiDB-lite"/>
    </source>
</evidence>
<accession>A0A3D1JEI6</accession>
<dbReference type="InterPro" id="IPR036909">
    <property type="entry name" value="Cyt_c-like_dom_sf"/>
</dbReference>
<evidence type="ECO:0000256" key="3">
    <source>
        <dbReference type="ARBA" id="ARBA00022723"/>
    </source>
</evidence>
<evidence type="ECO:0000256" key="1">
    <source>
        <dbReference type="ARBA" id="ARBA00022448"/>
    </source>
</evidence>
<evidence type="ECO:0000256" key="5">
    <source>
        <dbReference type="ARBA" id="ARBA00023004"/>
    </source>
</evidence>
<sequence length="634" mass="67120">MTKWLQEKRMMRKIFWLLGGLLGLMIMSGCGGISLAEDITPPPNLQNATAAQPSEVQAVSTAFPLLPPDPAQGKVIYEEKCLPCHGSTGMGDGPQASNLPATPPAIGSPEVARKARPADWFTVVSEGRLDRFMPGFSGSLNDRQRWDVVAYVFTLSRQSIDLGTGKQVYEARCASCHGDRGQGSAENAPDWTNQQRLAGLSDEELEKAVVEGQGSMPAFGDQLSASERTAVVAYIRSLTYASSGGGEQAQTTPEAKQTPQGEAPVAEGTPGTTRSLTIRGRITGPGGVTPPAGLKVTLIGFEGMNQALETTTVSGADGSYQFSDVQVKSGMAFMVQVEKEGYTFNSDILHPSDVSGDVADLPVTVYETSTDPSPLTVDRLHVFFDFSLAGKVQVVELFIITNPSNKLIIPAAPDQPALVFSLPEGATNLQLDGGALGDRFVQTASGFGDLAPVAPGTQPHQVLFSYDLPYDRKLDLAIPLPLDVNAAVVMLPPGGVKLESDQLMAAGSRDVQGMTVQLYTASGLSAKDPLRMRLSGKAAGAPATSDGHTGLLIGLGAFGLALVGAGVWLLRQKKGTATAVVNSEVESLEESEESLLDAIVALDDLYQAGKLPEEAYTLRRAELKERLRRLRGAH</sequence>
<keyword evidence="3 6" id="KW-0479">Metal-binding</keyword>
<dbReference type="PROSITE" id="PS51257">
    <property type="entry name" value="PROKAR_LIPOPROTEIN"/>
    <property type="match status" value="1"/>
</dbReference>
<dbReference type="Proteomes" id="UP000264141">
    <property type="component" value="Unassembled WGS sequence"/>
</dbReference>
<keyword evidence="8" id="KW-1133">Transmembrane helix</keyword>
<dbReference type="GO" id="GO:0005506">
    <property type="term" value="F:iron ion binding"/>
    <property type="evidence" value="ECO:0007669"/>
    <property type="project" value="InterPro"/>
</dbReference>
<feature type="domain" description="Cytochrome c" evidence="9">
    <location>
        <begin position="160"/>
        <end position="239"/>
    </location>
</feature>